<dbReference type="Proteomes" id="UP000240989">
    <property type="component" value="Unassembled WGS sequence"/>
</dbReference>
<keyword evidence="1" id="KW-0812">Transmembrane</keyword>
<organism evidence="3 4">
    <name type="scientific">Photobacterium angustum</name>
    <dbReference type="NCBI Taxonomy" id="661"/>
    <lineage>
        <taxon>Bacteria</taxon>
        <taxon>Pseudomonadati</taxon>
        <taxon>Pseudomonadota</taxon>
        <taxon>Gammaproteobacteria</taxon>
        <taxon>Vibrionales</taxon>
        <taxon>Vibrionaceae</taxon>
        <taxon>Photobacterium</taxon>
    </lineage>
</organism>
<evidence type="ECO:0000313" key="3">
    <source>
        <dbReference type="EMBL" id="PSX10494.1"/>
    </source>
</evidence>
<evidence type="ECO:0000313" key="4">
    <source>
        <dbReference type="Proteomes" id="UP000240989"/>
    </source>
</evidence>
<dbReference type="Pfam" id="PF01757">
    <property type="entry name" value="Acyl_transf_3"/>
    <property type="match status" value="1"/>
</dbReference>
<feature type="transmembrane region" description="Helical" evidence="1">
    <location>
        <begin position="129"/>
        <end position="151"/>
    </location>
</feature>
<keyword evidence="3" id="KW-0808">Transferase</keyword>
<proteinExistence type="predicted"/>
<evidence type="ECO:0000256" key="1">
    <source>
        <dbReference type="SAM" id="Phobius"/>
    </source>
</evidence>
<feature type="domain" description="Acyltransferase 3" evidence="2">
    <location>
        <begin position="9"/>
        <end position="343"/>
    </location>
</feature>
<dbReference type="PANTHER" id="PTHR36927">
    <property type="entry name" value="BLR4337 PROTEIN"/>
    <property type="match status" value="1"/>
</dbReference>
<keyword evidence="1" id="KW-0472">Membrane</keyword>
<dbReference type="InterPro" id="IPR002656">
    <property type="entry name" value="Acyl_transf_3_dom"/>
</dbReference>
<comment type="caution">
    <text evidence="3">The sequence shown here is derived from an EMBL/GenBank/DDBJ whole genome shotgun (WGS) entry which is preliminary data.</text>
</comment>
<feature type="transmembrane region" description="Helical" evidence="1">
    <location>
        <begin position="233"/>
        <end position="250"/>
    </location>
</feature>
<dbReference type="GO" id="GO:0016746">
    <property type="term" value="F:acyltransferase activity"/>
    <property type="evidence" value="ECO:0007669"/>
    <property type="project" value="UniProtKB-KW"/>
</dbReference>
<feature type="transmembrane region" description="Helical" evidence="1">
    <location>
        <begin position="262"/>
        <end position="281"/>
    </location>
</feature>
<keyword evidence="1" id="KW-1133">Transmembrane helix</keyword>
<gene>
    <name evidence="3" type="ORF">C0W27_10710</name>
</gene>
<keyword evidence="3" id="KW-0012">Acyltransferase</keyword>
<protein>
    <submittedName>
        <fullName evidence="3">Acyltransferase</fullName>
    </submittedName>
</protein>
<dbReference type="PANTHER" id="PTHR36927:SF4">
    <property type="entry name" value="BLR5718 PROTEIN"/>
    <property type="match status" value="1"/>
</dbReference>
<feature type="transmembrane region" description="Helical" evidence="1">
    <location>
        <begin position="325"/>
        <end position="347"/>
    </location>
</feature>
<accession>A0ABX5H411</accession>
<reference evidence="3 4" key="1">
    <citation type="submission" date="2018-01" db="EMBL/GenBank/DDBJ databases">
        <title>Whole genome sequencing of Histamine producing bacteria.</title>
        <authorList>
            <person name="Butler K."/>
        </authorList>
    </citation>
    <scope>NUCLEOTIDE SEQUENCE [LARGE SCALE GENOMIC DNA]</scope>
    <source>
        <strain evidence="3 4">A6-1</strain>
    </source>
</reference>
<feature type="transmembrane region" description="Helical" evidence="1">
    <location>
        <begin position="163"/>
        <end position="185"/>
    </location>
</feature>
<feature type="transmembrane region" description="Helical" evidence="1">
    <location>
        <begin position="16"/>
        <end position="33"/>
    </location>
</feature>
<feature type="transmembrane region" description="Helical" evidence="1">
    <location>
        <begin position="293"/>
        <end position="313"/>
    </location>
</feature>
<dbReference type="EMBL" id="PYOU01000007">
    <property type="protein sequence ID" value="PSX10494.1"/>
    <property type="molecule type" value="Genomic_DNA"/>
</dbReference>
<dbReference type="InterPro" id="IPR050623">
    <property type="entry name" value="Glucan_succinyl_AcylTrfase"/>
</dbReference>
<evidence type="ECO:0000259" key="2">
    <source>
        <dbReference type="Pfam" id="PF01757"/>
    </source>
</evidence>
<feature type="transmembrane region" description="Helical" evidence="1">
    <location>
        <begin position="53"/>
        <end position="77"/>
    </location>
</feature>
<sequence>MNQKIQRYDYLDNIKWFLTIIVILHHTAGVAGGKPVGYNLPSVATSMAYQYDLLIVFQGLNQSYFMSLFFFISAYFITSSLERKGQRLFIKDKFIRLGSPVLISLVFINPFIGNGFISNLTDFFKSGNIDLGVTWFCWTLIVFSIVYSIFVSNKSQLEKRKNLAFPAVWSIIAFSFLLIPFNYIFLYLQNVGGYNLMGFRSLGNFPAYIAMFFLGIQAYKYQWLDKLSVKHAIVGICMWLLALITVFYLHAINSEYASSSYLLIRGFTAIGMSMFILYVFKTFFNNNNYWSKWLSRTAFAAYVFQDIALYSVAKIYQPLMTQTPLINFVVVGIPSVIIAFALSGVICKTPKLKEIF</sequence>
<feature type="transmembrane region" description="Helical" evidence="1">
    <location>
        <begin position="205"/>
        <end position="221"/>
    </location>
</feature>
<feature type="transmembrane region" description="Helical" evidence="1">
    <location>
        <begin position="97"/>
        <end position="117"/>
    </location>
</feature>
<name>A0ABX5H411_PHOAN</name>
<dbReference type="RefSeq" id="WP_045151563.1">
    <property type="nucleotide sequence ID" value="NZ_JZSW01000002.1"/>
</dbReference>
<keyword evidence="4" id="KW-1185">Reference proteome</keyword>